<evidence type="ECO:0000313" key="2">
    <source>
        <dbReference type="Proteomes" id="UP000267029"/>
    </source>
</evidence>
<keyword evidence="2" id="KW-1185">Reference proteome</keyword>
<protein>
    <submittedName>
        <fullName evidence="3">Secreted protein</fullName>
    </submittedName>
</protein>
<proteinExistence type="predicted"/>
<sequence length="93" mass="10277">MVWLFGASRLEEVTTQTILPSFESYRVTAILLHRPTQGPVSVSSFNLGFTLYARLYQPGFVLQLSPKLNHVSSLATITAGRRPIPGRCLTSGR</sequence>
<reference evidence="1 2" key="2">
    <citation type="submission" date="2018-10" db="EMBL/GenBank/DDBJ databases">
        <authorList>
            <consortium name="Pathogen Informatics"/>
        </authorList>
    </citation>
    <scope>NUCLEOTIDE SEQUENCE [LARGE SCALE GENOMIC DNA]</scope>
</reference>
<evidence type="ECO:0000313" key="1">
    <source>
        <dbReference type="EMBL" id="VDD78404.1"/>
    </source>
</evidence>
<organism evidence="3">
    <name type="scientific">Mesocestoides corti</name>
    <name type="common">Flatworm</name>
    <dbReference type="NCBI Taxonomy" id="53468"/>
    <lineage>
        <taxon>Eukaryota</taxon>
        <taxon>Metazoa</taxon>
        <taxon>Spiralia</taxon>
        <taxon>Lophotrochozoa</taxon>
        <taxon>Platyhelminthes</taxon>
        <taxon>Cestoda</taxon>
        <taxon>Eucestoda</taxon>
        <taxon>Cyclophyllidea</taxon>
        <taxon>Mesocestoididae</taxon>
        <taxon>Mesocestoides</taxon>
    </lineage>
</organism>
<dbReference type="WBParaSite" id="MCOS_0000440501-mRNA-1">
    <property type="protein sequence ID" value="MCOS_0000440501-mRNA-1"/>
    <property type="gene ID" value="MCOS_0000440501"/>
</dbReference>
<evidence type="ECO:0000313" key="3">
    <source>
        <dbReference type="WBParaSite" id="MCOS_0000440501-mRNA-1"/>
    </source>
</evidence>
<reference evidence="3" key="1">
    <citation type="submission" date="2017-02" db="UniProtKB">
        <authorList>
            <consortium name="WormBaseParasite"/>
        </authorList>
    </citation>
    <scope>IDENTIFICATION</scope>
</reference>
<dbReference type="Proteomes" id="UP000267029">
    <property type="component" value="Unassembled WGS sequence"/>
</dbReference>
<name>A0A0R3UBV7_MESCO</name>
<accession>A0A0R3UBV7</accession>
<dbReference type="EMBL" id="UXSR01001608">
    <property type="protein sequence ID" value="VDD78404.1"/>
    <property type="molecule type" value="Genomic_DNA"/>
</dbReference>
<dbReference type="AlphaFoldDB" id="A0A0R3UBV7"/>
<gene>
    <name evidence="1" type="ORF">MCOS_LOCUS4407</name>
</gene>